<name>A0A177L8Q0_9BACI</name>
<comment type="caution">
    <text evidence="2">The sequence shown here is derived from an EMBL/GenBank/DDBJ whole genome shotgun (WGS) entry which is preliminary data.</text>
</comment>
<evidence type="ECO:0000313" key="1">
    <source>
        <dbReference type="EMBL" id="OAH54682.1"/>
    </source>
</evidence>
<dbReference type="EMBL" id="LQWZ01000033">
    <property type="protein sequence ID" value="OAH54682.1"/>
    <property type="molecule type" value="Genomic_DNA"/>
</dbReference>
<gene>
    <name evidence="1" type="ORF">AWH48_08855</name>
    <name evidence="2" type="ORF">AWH49_11635</name>
</gene>
<dbReference type="Proteomes" id="UP000076935">
    <property type="component" value="Unassembled WGS sequence"/>
</dbReference>
<evidence type="ECO:0000313" key="2">
    <source>
        <dbReference type="EMBL" id="OAH61595.1"/>
    </source>
</evidence>
<keyword evidence="3" id="KW-1185">Reference proteome</keyword>
<organism evidence="2 3">
    <name type="scientific">Domibacillus aminovorans</name>
    <dbReference type="NCBI Taxonomy" id="29332"/>
    <lineage>
        <taxon>Bacteria</taxon>
        <taxon>Bacillati</taxon>
        <taxon>Bacillota</taxon>
        <taxon>Bacilli</taxon>
        <taxon>Bacillales</taxon>
        <taxon>Bacillaceae</taxon>
        <taxon>Domibacillus</taxon>
    </lineage>
</organism>
<protein>
    <submittedName>
        <fullName evidence="2">Uncharacterized protein</fullName>
    </submittedName>
</protein>
<dbReference type="STRING" id="29332.AWH48_08855"/>
<dbReference type="Proteomes" id="UP000077271">
    <property type="component" value="Unassembled WGS sequence"/>
</dbReference>
<reference evidence="3 4" key="1">
    <citation type="submission" date="2016-01" db="EMBL/GenBank/DDBJ databases">
        <title>Investigation of taxonomic status of Bacillus aminovorans.</title>
        <authorList>
            <person name="Verma A."/>
            <person name="Pal Y."/>
            <person name="Krishnamurthi S."/>
        </authorList>
    </citation>
    <scope>NUCLEOTIDE SEQUENCE [LARGE SCALE GENOMIC DNA]</scope>
    <source>
        <strain evidence="2 3">DSM 1314</strain>
        <strain evidence="1 4">DSM 4337</strain>
    </source>
</reference>
<sequence>MKKHSQIEKKPCLAGISQGKEENVQNRKALCLTFIDLKLYDGCIEQQLKGGTIYEFNSYSY</sequence>
<dbReference type="EMBL" id="LQWY01000016">
    <property type="protein sequence ID" value="OAH61595.1"/>
    <property type="molecule type" value="Genomic_DNA"/>
</dbReference>
<evidence type="ECO:0000313" key="4">
    <source>
        <dbReference type="Proteomes" id="UP000077271"/>
    </source>
</evidence>
<dbReference type="AlphaFoldDB" id="A0A177L8Q0"/>
<accession>A0A177L8Q0</accession>
<proteinExistence type="predicted"/>
<evidence type="ECO:0000313" key="3">
    <source>
        <dbReference type="Proteomes" id="UP000076935"/>
    </source>
</evidence>